<organism evidence="3 4">
    <name type="scientific">Saccharicrinis fermentans DSM 9555 = JCM 21142</name>
    <dbReference type="NCBI Taxonomy" id="869213"/>
    <lineage>
        <taxon>Bacteria</taxon>
        <taxon>Pseudomonadati</taxon>
        <taxon>Bacteroidota</taxon>
        <taxon>Bacteroidia</taxon>
        <taxon>Marinilabiliales</taxon>
        <taxon>Marinilabiliaceae</taxon>
        <taxon>Saccharicrinis</taxon>
    </lineage>
</organism>
<comment type="caution">
    <text evidence="3">The sequence shown here is derived from an EMBL/GenBank/DDBJ whole genome shotgun (WGS) entry which is preliminary data.</text>
</comment>
<evidence type="ECO:0000256" key="1">
    <source>
        <dbReference type="ARBA" id="ARBA00008950"/>
    </source>
</evidence>
<gene>
    <name evidence="3" type="ORF">JCM21142_72571</name>
</gene>
<proteinExistence type="inferred from homology"/>
<reference evidence="3 4" key="1">
    <citation type="journal article" date="2014" name="Genome Announc.">
        <title>Draft Genome Sequence of Cytophaga fermentans JCM 21142T, a Facultative Anaerobe Isolated from Marine Mud.</title>
        <authorList>
            <person name="Starns D."/>
            <person name="Oshima K."/>
            <person name="Suda W."/>
            <person name="Iino T."/>
            <person name="Yuki M."/>
            <person name="Inoue J."/>
            <person name="Kitamura K."/>
            <person name="Iida T."/>
            <person name="Darby A."/>
            <person name="Hattori M."/>
            <person name="Ohkuma M."/>
        </authorList>
    </citation>
    <scope>NUCLEOTIDE SEQUENCE [LARGE SCALE GENOMIC DNA]</scope>
    <source>
        <strain evidence="3 4">JCM 21142</strain>
    </source>
</reference>
<comment type="similarity">
    <text evidence="1">Belongs to the metallophosphoesterase superfamily. YfcE family.</text>
</comment>
<dbReference type="AlphaFoldDB" id="W7Y863"/>
<dbReference type="InterPro" id="IPR024654">
    <property type="entry name" value="Calcineurin-like_PHP_lpxH"/>
</dbReference>
<sequence length="64" mass="7590">MTRIGLLSDTHSYFDPRFKELFANCDEIWHAGDIGDIRVLDDMRQLKLLVLYMEILMMLQLEQS</sequence>
<name>W7Y863_9BACT</name>
<dbReference type="Pfam" id="PF12850">
    <property type="entry name" value="Metallophos_2"/>
    <property type="match status" value="1"/>
</dbReference>
<dbReference type="InterPro" id="IPR029052">
    <property type="entry name" value="Metallo-depent_PP-like"/>
</dbReference>
<accession>W7Y863</accession>
<protein>
    <recommendedName>
        <fullName evidence="2">Calcineurin-like phosphoesterase domain-containing protein</fullName>
    </recommendedName>
</protein>
<dbReference type="eggNOG" id="COG0622">
    <property type="taxonomic scope" value="Bacteria"/>
</dbReference>
<evidence type="ECO:0000313" key="4">
    <source>
        <dbReference type="Proteomes" id="UP000019402"/>
    </source>
</evidence>
<dbReference type="EMBL" id="BAMD01000032">
    <property type="protein sequence ID" value="GAF03883.1"/>
    <property type="molecule type" value="Genomic_DNA"/>
</dbReference>
<evidence type="ECO:0000313" key="3">
    <source>
        <dbReference type="EMBL" id="GAF03883.1"/>
    </source>
</evidence>
<feature type="domain" description="Calcineurin-like phosphoesterase" evidence="2">
    <location>
        <begin position="3"/>
        <end position="47"/>
    </location>
</feature>
<dbReference type="Gene3D" id="3.60.21.10">
    <property type="match status" value="1"/>
</dbReference>
<dbReference type="Proteomes" id="UP000019402">
    <property type="component" value="Unassembled WGS sequence"/>
</dbReference>
<keyword evidence="4" id="KW-1185">Reference proteome</keyword>
<dbReference type="SUPFAM" id="SSF56300">
    <property type="entry name" value="Metallo-dependent phosphatases"/>
    <property type="match status" value="1"/>
</dbReference>
<evidence type="ECO:0000259" key="2">
    <source>
        <dbReference type="Pfam" id="PF12850"/>
    </source>
</evidence>